<keyword evidence="4" id="KW-0812">Transmembrane</keyword>
<dbReference type="CDD" id="cd03293">
    <property type="entry name" value="ABC_NrtD_SsuB_transporters"/>
    <property type="match status" value="1"/>
</dbReference>
<feature type="transmembrane region" description="Helical" evidence="4">
    <location>
        <begin position="13"/>
        <end position="31"/>
    </location>
</feature>
<dbReference type="Gene3D" id="3.40.50.300">
    <property type="entry name" value="P-loop containing nucleotide triphosphate hydrolases"/>
    <property type="match status" value="1"/>
</dbReference>
<protein>
    <submittedName>
        <fullName evidence="6">ABC transporter related protein (ABC.SN.A)</fullName>
    </submittedName>
</protein>
<dbReference type="InterPro" id="IPR003593">
    <property type="entry name" value="AAA+_ATPase"/>
</dbReference>
<dbReference type="Pfam" id="PF00005">
    <property type="entry name" value="ABC_tran"/>
    <property type="match status" value="1"/>
</dbReference>
<evidence type="ECO:0000256" key="2">
    <source>
        <dbReference type="ARBA" id="ARBA00022741"/>
    </source>
</evidence>
<dbReference type="SMART" id="SM00382">
    <property type="entry name" value="AAA"/>
    <property type="match status" value="1"/>
</dbReference>
<accession>A0A075HJH0</accession>
<keyword evidence="3" id="KW-0067">ATP-binding</keyword>
<evidence type="ECO:0000256" key="4">
    <source>
        <dbReference type="SAM" id="Phobius"/>
    </source>
</evidence>
<dbReference type="PANTHER" id="PTHR42788:SF13">
    <property type="entry name" value="ALIPHATIC SULFONATES IMPORT ATP-BINDING PROTEIN SSUB"/>
    <property type="match status" value="1"/>
</dbReference>
<dbReference type="AlphaFoldDB" id="A0A075HJH0"/>
<evidence type="ECO:0000313" key="6">
    <source>
        <dbReference type="EMBL" id="AIF14557.1"/>
    </source>
</evidence>
<feature type="domain" description="ABC transporter" evidence="5">
    <location>
        <begin position="40"/>
        <end position="270"/>
    </location>
</feature>
<keyword evidence="2" id="KW-0547">Nucleotide-binding</keyword>
<proteinExistence type="predicted"/>
<dbReference type="InterPro" id="IPR017871">
    <property type="entry name" value="ABC_transporter-like_CS"/>
</dbReference>
<dbReference type="GO" id="GO:0016887">
    <property type="term" value="F:ATP hydrolysis activity"/>
    <property type="evidence" value="ECO:0007669"/>
    <property type="project" value="InterPro"/>
</dbReference>
<reference evidence="6" key="1">
    <citation type="journal article" date="2014" name="Genome Biol. Evol.">
        <title>Pangenome evidence for extensive interdomain horizontal transfer affecting lineage core and shell genes in uncultured planktonic thaumarchaeota and euryarchaeota.</title>
        <authorList>
            <person name="Deschamps P."/>
            <person name="Zivanovic Y."/>
            <person name="Moreira D."/>
            <person name="Rodriguez-Valera F."/>
            <person name="Lopez-Garcia P."/>
        </authorList>
    </citation>
    <scope>NUCLEOTIDE SEQUENCE</scope>
</reference>
<dbReference type="InterPro" id="IPR027417">
    <property type="entry name" value="P-loop_NTPase"/>
</dbReference>
<keyword evidence="4" id="KW-1133">Transmembrane helix</keyword>
<organism evidence="6">
    <name type="scientific">uncultured marine thaumarchaeote KM3_67_E04</name>
    <dbReference type="NCBI Taxonomy" id="1456236"/>
    <lineage>
        <taxon>Archaea</taxon>
        <taxon>Nitrososphaerota</taxon>
        <taxon>environmental samples</taxon>
    </lineage>
</organism>
<name>A0A075HJH0_9ARCH</name>
<gene>
    <name evidence="6" type="primary">ABC.SN.A</name>
</gene>
<evidence type="ECO:0000256" key="3">
    <source>
        <dbReference type="ARBA" id="ARBA00022840"/>
    </source>
</evidence>
<dbReference type="PANTHER" id="PTHR42788">
    <property type="entry name" value="TAURINE IMPORT ATP-BINDING PROTEIN-RELATED"/>
    <property type="match status" value="1"/>
</dbReference>
<dbReference type="InterPro" id="IPR003439">
    <property type="entry name" value="ABC_transporter-like_ATP-bd"/>
</dbReference>
<dbReference type="PROSITE" id="PS50893">
    <property type="entry name" value="ABC_TRANSPORTER_2"/>
    <property type="match status" value="1"/>
</dbReference>
<dbReference type="EMBL" id="KF901004">
    <property type="protein sequence ID" value="AIF14557.1"/>
    <property type="molecule type" value="Genomic_DNA"/>
</dbReference>
<dbReference type="PROSITE" id="PS00211">
    <property type="entry name" value="ABC_TRANSPORTER_1"/>
    <property type="match status" value="1"/>
</dbReference>
<evidence type="ECO:0000256" key="1">
    <source>
        <dbReference type="ARBA" id="ARBA00022448"/>
    </source>
</evidence>
<dbReference type="SUPFAM" id="SSF52540">
    <property type="entry name" value="P-loop containing nucleoside triphosphate hydrolases"/>
    <property type="match status" value="1"/>
</dbReference>
<keyword evidence="4" id="KW-0472">Membrane</keyword>
<evidence type="ECO:0000259" key="5">
    <source>
        <dbReference type="PROSITE" id="PS50893"/>
    </source>
</evidence>
<sequence length="286" mass="32359">MTISIETQTLYDIMFFLFCGILLISFTNEFFKANYMSSIIEVQDLSKYYGKHLVYEKLNFDVKEGEFLSIIGPSGCGKTTLLKILGGLIEHSSGNISINGQPVKNALKARELGFVFQNPVLLPWRISSSNIELPLEIQGINNSPKLSDELLKIVGLEGFEKYYPGELSGGMQQRVAIARALAFKPLILMMDEPFGALDEITRSHMNLELLRIWKEEKASISTVIFVTHSIPEAVFLSDRILVLSAGPSKIEEIVDIDLPRPRKTEMKHSKRYIEFMEHLRKIIGED</sequence>
<dbReference type="GO" id="GO:0005524">
    <property type="term" value="F:ATP binding"/>
    <property type="evidence" value="ECO:0007669"/>
    <property type="project" value="UniProtKB-KW"/>
</dbReference>
<dbReference type="InterPro" id="IPR050166">
    <property type="entry name" value="ABC_transporter_ATP-bind"/>
</dbReference>
<keyword evidence="1" id="KW-0813">Transport</keyword>